<feature type="domain" description="C2H2-type" evidence="3">
    <location>
        <begin position="525"/>
        <end position="553"/>
    </location>
</feature>
<feature type="compositionally biased region" description="Acidic residues" evidence="2">
    <location>
        <begin position="464"/>
        <end position="473"/>
    </location>
</feature>
<feature type="region of interest" description="Disordered" evidence="2">
    <location>
        <begin position="433"/>
        <end position="490"/>
    </location>
</feature>
<dbReference type="PROSITE" id="PS50157">
    <property type="entry name" value="ZINC_FINGER_C2H2_2"/>
    <property type="match status" value="3"/>
</dbReference>
<dbReference type="FunFam" id="3.30.160.60:FF:001967">
    <property type="entry name" value="Ras-responsive element-binding protein"/>
    <property type="match status" value="1"/>
</dbReference>
<evidence type="ECO:0000256" key="1">
    <source>
        <dbReference type="PROSITE-ProRule" id="PRU00042"/>
    </source>
</evidence>
<evidence type="ECO:0000313" key="5">
    <source>
        <dbReference type="Proteomes" id="UP000094527"/>
    </source>
</evidence>
<evidence type="ECO:0000256" key="2">
    <source>
        <dbReference type="SAM" id="MobiDB-lite"/>
    </source>
</evidence>
<accession>A0A1D2MQF8</accession>
<feature type="compositionally biased region" description="Pro residues" evidence="2">
    <location>
        <begin position="224"/>
        <end position="234"/>
    </location>
</feature>
<feature type="region of interest" description="Disordered" evidence="2">
    <location>
        <begin position="216"/>
        <end position="384"/>
    </location>
</feature>
<dbReference type="GO" id="GO:0000978">
    <property type="term" value="F:RNA polymerase II cis-regulatory region sequence-specific DNA binding"/>
    <property type="evidence" value="ECO:0007669"/>
    <property type="project" value="TreeGrafter"/>
</dbReference>
<feature type="region of interest" description="Disordered" evidence="2">
    <location>
        <begin position="153"/>
        <end position="187"/>
    </location>
</feature>
<organism evidence="4 5">
    <name type="scientific">Orchesella cincta</name>
    <name type="common">Springtail</name>
    <name type="synonym">Podura cincta</name>
    <dbReference type="NCBI Taxonomy" id="48709"/>
    <lineage>
        <taxon>Eukaryota</taxon>
        <taxon>Metazoa</taxon>
        <taxon>Ecdysozoa</taxon>
        <taxon>Arthropoda</taxon>
        <taxon>Hexapoda</taxon>
        <taxon>Collembola</taxon>
        <taxon>Entomobryomorpha</taxon>
        <taxon>Entomobryoidea</taxon>
        <taxon>Orchesellidae</taxon>
        <taxon>Orchesellinae</taxon>
        <taxon>Orchesella</taxon>
    </lineage>
</organism>
<feature type="domain" description="C2H2-type" evidence="3">
    <location>
        <begin position="717"/>
        <end position="744"/>
    </location>
</feature>
<dbReference type="EMBL" id="LJIJ01000717">
    <property type="protein sequence ID" value="ODM95054.1"/>
    <property type="molecule type" value="Genomic_DNA"/>
</dbReference>
<sequence length="751" mass="83940">MDFSTSAIKEEPSNVALLPVADVSAKLVGARKRKPLNISKISSSVVKVESHACASDDRDESEEEDDEEYYGRSPPSSEPNNNKIQSILSELKFAKQRNHATPSPRGGANIPNTSSPKQFTTSTPKQRTSNPSIIRNHFGGGFVLEEVATRQIKGERGVNASDGSPAAPDVPPLSRFPPSNPSFQDEPLDLSVDAVDLRKNQEQQNVLRMMMMMGEEKRFKNPNLPSPPPSPPINIPMDLTSSGSRSIRVPSPKMKLETSIQEFNDRVSSSFGSPPSSIGSNNASVQESEKTTRKYQKRRSDDHHKKDQSHNHRVQQQSIPGIKHGASREAPARERLAAFAIEPRAEQSSAPCRRRERLDAPPTHSSHSNSSSNANTPACEPPNANIRLVLSQQLKRKLSNLEQADLASVETLLEKTGNEDFKKYFRSVAGEFDEEEDVSMDEDNQATEDDAIDEYDDERFKEDYYDEEESEVEEPGKRNLRSRNKPDKVQNVQKSLSAYSSAPHKFPWTSSLRRHLLTHTGQKPFQCSQCPLLFTTKSNCDRHVARKHSNAVTITVGSASEHSEPILRGKLSAAAVQKEPAEDPVEESEEEDDDEDDDYDGMVSKSLIKEKGAAKLVKDDERENTANASFRCHLCELSSPVRSTILKHIESCHSDNYALLDVVGNNSAEETQDPVENGDATGNATNRKVLCAFCIRRFWSVEDLRRHMRSHTGERPFSCRYCSRRFTLKHSMLRHLKKHGEKEESNNSVKC</sequence>
<dbReference type="SUPFAM" id="SSF57667">
    <property type="entry name" value="beta-beta-alpha zinc fingers"/>
    <property type="match status" value="2"/>
</dbReference>
<dbReference type="OrthoDB" id="6077919at2759"/>
<feature type="region of interest" description="Disordered" evidence="2">
    <location>
        <begin position="39"/>
        <end position="138"/>
    </location>
</feature>
<dbReference type="GO" id="GO:0001228">
    <property type="term" value="F:DNA-binding transcription activator activity, RNA polymerase II-specific"/>
    <property type="evidence" value="ECO:0007669"/>
    <property type="project" value="TreeGrafter"/>
</dbReference>
<feature type="compositionally biased region" description="Acidic residues" evidence="2">
    <location>
        <begin position="57"/>
        <end position="68"/>
    </location>
</feature>
<dbReference type="InterPro" id="IPR052795">
    <property type="entry name" value="RREB1"/>
</dbReference>
<dbReference type="Gene3D" id="3.30.160.60">
    <property type="entry name" value="Classic Zinc Finger"/>
    <property type="match status" value="3"/>
</dbReference>
<feature type="region of interest" description="Disordered" evidence="2">
    <location>
        <begin position="573"/>
        <end position="600"/>
    </location>
</feature>
<feature type="domain" description="C2H2-type" evidence="3">
    <location>
        <begin position="689"/>
        <end position="716"/>
    </location>
</feature>
<reference evidence="4 5" key="1">
    <citation type="journal article" date="2016" name="Genome Biol. Evol.">
        <title>Gene Family Evolution Reflects Adaptation to Soil Environmental Stressors in the Genome of the Collembolan Orchesella cincta.</title>
        <authorList>
            <person name="Faddeeva-Vakhrusheva A."/>
            <person name="Derks M.F."/>
            <person name="Anvar S.Y."/>
            <person name="Agamennone V."/>
            <person name="Suring W."/>
            <person name="Smit S."/>
            <person name="van Straalen N.M."/>
            <person name="Roelofs D."/>
        </authorList>
    </citation>
    <scope>NUCLEOTIDE SEQUENCE [LARGE SCALE GENOMIC DNA]</scope>
    <source>
        <tissue evidence="4">Mixed pool</tissue>
    </source>
</reference>
<evidence type="ECO:0000313" key="4">
    <source>
        <dbReference type="EMBL" id="ODM95054.1"/>
    </source>
</evidence>
<proteinExistence type="predicted"/>
<dbReference type="PROSITE" id="PS00028">
    <property type="entry name" value="ZINC_FINGER_C2H2_1"/>
    <property type="match status" value="3"/>
</dbReference>
<feature type="compositionally biased region" description="Polar residues" evidence="2">
    <location>
        <begin position="110"/>
        <end position="133"/>
    </location>
</feature>
<keyword evidence="1" id="KW-0479">Metal-binding</keyword>
<feature type="compositionally biased region" description="Pro residues" evidence="2">
    <location>
        <begin position="168"/>
        <end position="180"/>
    </location>
</feature>
<feature type="compositionally biased region" description="Polar residues" evidence="2">
    <location>
        <begin position="74"/>
        <end position="88"/>
    </location>
</feature>
<feature type="compositionally biased region" description="Acidic residues" evidence="2">
    <location>
        <begin position="433"/>
        <end position="457"/>
    </location>
</feature>
<dbReference type="AlphaFoldDB" id="A0A1D2MQF8"/>
<dbReference type="InterPro" id="IPR013087">
    <property type="entry name" value="Znf_C2H2_type"/>
</dbReference>
<dbReference type="PANTHER" id="PTHR46451:SF1">
    <property type="entry name" value="RAS-RESPONSIVE ELEMENT-BINDING PROTEIN 1"/>
    <property type="match status" value="1"/>
</dbReference>
<feature type="compositionally biased region" description="Basic and acidic residues" evidence="2">
    <location>
        <begin position="326"/>
        <end position="336"/>
    </location>
</feature>
<feature type="compositionally biased region" description="Low complexity" evidence="2">
    <location>
        <begin position="360"/>
        <end position="378"/>
    </location>
</feature>
<dbReference type="SMART" id="SM00355">
    <property type="entry name" value="ZnF_C2H2"/>
    <property type="match status" value="4"/>
</dbReference>
<keyword evidence="1" id="KW-0862">Zinc</keyword>
<dbReference type="PANTHER" id="PTHR46451">
    <property type="entry name" value="RAS-RESPONSIVE ELEMENT-BINDING PROTEIN 1"/>
    <property type="match status" value="1"/>
</dbReference>
<feature type="compositionally biased region" description="Low complexity" evidence="2">
    <location>
        <begin position="268"/>
        <end position="284"/>
    </location>
</feature>
<protein>
    <submittedName>
        <fullName evidence="4">Ras-responsive element-binding protein 1</fullName>
    </submittedName>
</protein>
<keyword evidence="5" id="KW-1185">Reference proteome</keyword>
<dbReference type="STRING" id="48709.A0A1D2MQF8"/>
<dbReference type="InterPro" id="IPR036236">
    <property type="entry name" value="Znf_C2H2_sf"/>
</dbReference>
<name>A0A1D2MQF8_ORCCI</name>
<keyword evidence="1" id="KW-0863">Zinc-finger</keyword>
<dbReference type="GO" id="GO:0008270">
    <property type="term" value="F:zinc ion binding"/>
    <property type="evidence" value="ECO:0007669"/>
    <property type="project" value="UniProtKB-KW"/>
</dbReference>
<dbReference type="FunFam" id="3.30.160.60:FF:002512">
    <property type="entry name" value="Pebbled, isoform A"/>
    <property type="match status" value="1"/>
</dbReference>
<gene>
    <name evidence="4" type="ORF">Ocin01_11627</name>
</gene>
<evidence type="ECO:0000259" key="3">
    <source>
        <dbReference type="PROSITE" id="PS50157"/>
    </source>
</evidence>
<comment type="caution">
    <text evidence="4">The sequence shown here is derived from an EMBL/GenBank/DDBJ whole genome shotgun (WGS) entry which is preliminary data.</text>
</comment>
<feature type="compositionally biased region" description="Acidic residues" evidence="2">
    <location>
        <begin position="582"/>
        <end position="600"/>
    </location>
</feature>
<dbReference type="Proteomes" id="UP000094527">
    <property type="component" value="Unassembled WGS sequence"/>
</dbReference>
<feature type="compositionally biased region" description="Basic and acidic residues" evidence="2">
    <location>
        <begin position="287"/>
        <end position="310"/>
    </location>
</feature>
<dbReference type="GO" id="GO:0005634">
    <property type="term" value="C:nucleus"/>
    <property type="evidence" value="ECO:0007669"/>
    <property type="project" value="TreeGrafter"/>
</dbReference>